<reference evidence="2" key="1">
    <citation type="journal article" date="2019" name="Int. J. Syst. Evol. Microbiol.">
        <title>The Global Catalogue of Microorganisms (GCM) 10K type strain sequencing project: providing services to taxonomists for standard genome sequencing and annotation.</title>
        <authorList>
            <consortium name="The Broad Institute Genomics Platform"/>
            <consortium name="The Broad Institute Genome Sequencing Center for Infectious Disease"/>
            <person name="Wu L."/>
            <person name="Ma J."/>
        </authorList>
    </citation>
    <scope>NUCLEOTIDE SEQUENCE [LARGE SCALE GENOMIC DNA]</scope>
    <source>
        <strain evidence="2">KCTC 42662</strain>
    </source>
</reference>
<evidence type="ECO:0000313" key="2">
    <source>
        <dbReference type="Proteomes" id="UP001597545"/>
    </source>
</evidence>
<sequence length="207" mass="23880">MKNTWLTLCCFIIVCSSCTSSNKKTEERTDSVRTPITTEETQLISEVITRFARAYISQDNQKANALINPKLGLYIIYRPGAADSYEHVDSIDFQSPIPTHFPYTKFENDYVLTFDKLPVYDCGGEKWDKLGFFCDTTTQANQLTQIAKFKQEFDEKNAAEVSKISEIEKDTYRVILTKNENLIFHIKKFEGAWYVIVLDRAYGWCDA</sequence>
<proteinExistence type="predicted"/>
<dbReference type="Proteomes" id="UP001597545">
    <property type="component" value="Unassembled WGS sequence"/>
</dbReference>
<accession>A0ABW5KCH7</accession>
<protein>
    <recommendedName>
        <fullName evidence="3">Beta-lactamase-inhibitor-like PepSY-like domain-containing protein</fullName>
    </recommendedName>
</protein>
<dbReference type="RefSeq" id="WP_380900325.1">
    <property type="nucleotide sequence ID" value="NZ_JBHUEG010000003.1"/>
</dbReference>
<gene>
    <name evidence="1" type="ORF">ACFSR5_02365</name>
</gene>
<dbReference type="EMBL" id="JBHULR010000002">
    <property type="protein sequence ID" value="MFD2546484.1"/>
    <property type="molecule type" value="Genomic_DNA"/>
</dbReference>
<evidence type="ECO:0008006" key="3">
    <source>
        <dbReference type="Google" id="ProtNLM"/>
    </source>
</evidence>
<evidence type="ECO:0000313" key="1">
    <source>
        <dbReference type="EMBL" id="MFD2546484.1"/>
    </source>
</evidence>
<name>A0ABW5KCH7_9SPHI</name>
<keyword evidence="2" id="KW-1185">Reference proteome</keyword>
<comment type="caution">
    <text evidence="1">The sequence shown here is derived from an EMBL/GenBank/DDBJ whole genome shotgun (WGS) entry which is preliminary data.</text>
</comment>
<organism evidence="1 2">
    <name type="scientific">Sphingobacterium suaedae</name>
    <dbReference type="NCBI Taxonomy" id="1686402"/>
    <lineage>
        <taxon>Bacteria</taxon>
        <taxon>Pseudomonadati</taxon>
        <taxon>Bacteroidota</taxon>
        <taxon>Sphingobacteriia</taxon>
        <taxon>Sphingobacteriales</taxon>
        <taxon>Sphingobacteriaceae</taxon>
        <taxon>Sphingobacterium</taxon>
    </lineage>
</organism>